<dbReference type="Gene3D" id="2.60.40.10">
    <property type="entry name" value="Immunoglobulins"/>
    <property type="match status" value="2"/>
</dbReference>
<evidence type="ECO:0000256" key="1">
    <source>
        <dbReference type="ARBA" id="ARBA00022737"/>
    </source>
</evidence>
<dbReference type="Pfam" id="PF00041">
    <property type="entry name" value="fn3"/>
    <property type="match status" value="1"/>
</dbReference>
<dbReference type="InParanoid" id="A0A7M7PMP5"/>
<feature type="domain" description="Fibronectin type-III" evidence="3">
    <location>
        <begin position="63"/>
        <end position="160"/>
    </location>
</feature>
<sequence length="270" mass="30202">MYELNIYARNRDVLTTEKASYAIGVTGVTYLEYYATYNISIIPVIRRAESLPMNVSGDTRDGDPSAIESVSYTSTASSLRFVWEEPSCESLHGALYGYEYDLYDPTGGDRYVRYPTTIRRNYGLIPGLDACTEYRFRIRVVTTQLRRSAWHMEMAMTNISAPGMPVITELTTYQEDSGTTGLTVSWQPPSSPPCQPTHYEIKYYVRQGDMCEDAPSDPRMNVAGTVNGSTFTFNVLELRPNSEYMVFVRGGTSSGYGDSDSRAATTGYLC</sequence>
<dbReference type="CDD" id="cd00063">
    <property type="entry name" value="FN3"/>
    <property type="match status" value="2"/>
</dbReference>
<protein>
    <recommendedName>
        <fullName evidence="3">Fibronectin type-III domain-containing protein</fullName>
    </recommendedName>
</protein>
<dbReference type="RefSeq" id="XP_030852533.1">
    <property type="nucleotide sequence ID" value="XM_030996673.1"/>
</dbReference>
<dbReference type="SMART" id="SM00060">
    <property type="entry name" value="FN3"/>
    <property type="match status" value="2"/>
</dbReference>
<evidence type="ECO:0000256" key="2">
    <source>
        <dbReference type="ARBA" id="ARBA00023157"/>
    </source>
</evidence>
<dbReference type="KEGG" id="spu:115928778"/>
<proteinExistence type="predicted"/>
<dbReference type="EnsemblMetazoa" id="XM_030996673">
    <property type="protein sequence ID" value="XP_030852533"/>
    <property type="gene ID" value="LOC115928778"/>
</dbReference>
<organism evidence="4 5">
    <name type="scientific">Strongylocentrotus purpuratus</name>
    <name type="common">Purple sea urchin</name>
    <dbReference type="NCBI Taxonomy" id="7668"/>
    <lineage>
        <taxon>Eukaryota</taxon>
        <taxon>Metazoa</taxon>
        <taxon>Echinodermata</taxon>
        <taxon>Eleutherozoa</taxon>
        <taxon>Echinozoa</taxon>
        <taxon>Echinoidea</taxon>
        <taxon>Euechinoidea</taxon>
        <taxon>Echinacea</taxon>
        <taxon>Camarodonta</taxon>
        <taxon>Echinidea</taxon>
        <taxon>Strongylocentrotidae</taxon>
        <taxon>Strongylocentrotus</taxon>
    </lineage>
</organism>
<dbReference type="Proteomes" id="UP000007110">
    <property type="component" value="Unassembled WGS sequence"/>
</dbReference>
<dbReference type="PANTHER" id="PTHR24051">
    <property type="entry name" value="SUSHI DOMAIN-CONTAINING PROTEIN 1"/>
    <property type="match status" value="1"/>
</dbReference>
<evidence type="ECO:0000313" key="4">
    <source>
        <dbReference type="EnsemblMetazoa" id="XP_030852533"/>
    </source>
</evidence>
<keyword evidence="1" id="KW-0677">Repeat</keyword>
<dbReference type="PROSITE" id="PS50853">
    <property type="entry name" value="FN3"/>
    <property type="match status" value="2"/>
</dbReference>
<dbReference type="InterPro" id="IPR003961">
    <property type="entry name" value="FN3_dom"/>
</dbReference>
<dbReference type="PANTHER" id="PTHR24051:SF9">
    <property type="entry name" value="FIBRONECTIN TYPE-III DOMAIN-CONTAINING PROTEIN"/>
    <property type="match status" value="1"/>
</dbReference>
<dbReference type="AlphaFoldDB" id="A0A7M7PMP5"/>
<dbReference type="SUPFAM" id="SSF49265">
    <property type="entry name" value="Fibronectin type III"/>
    <property type="match status" value="1"/>
</dbReference>
<dbReference type="FunFam" id="2.60.40.10:FF:002017">
    <property type="entry name" value="Uncharacterized protein"/>
    <property type="match status" value="1"/>
</dbReference>
<dbReference type="InterPro" id="IPR013783">
    <property type="entry name" value="Ig-like_fold"/>
</dbReference>
<dbReference type="FunFam" id="2.60.40.10:FF:001891">
    <property type="entry name" value="Tyrosine protein kinase receptor tie-1, putative"/>
    <property type="match status" value="1"/>
</dbReference>
<dbReference type="GeneID" id="115928778"/>
<keyword evidence="5" id="KW-1185">Reference proteome</keyword>
<dbReference type="InterPro" id="IPR051622">
    <property type="entry name" value="R-tyr_protein_phosphatases"/>
</dbReference>
<feature type="domain" description="Fibronectin type-III" evidence="3">
    <location>
        <begin position="161"/>
        <end position="270"/>
    </location>
</feature>
<reference evidence="5" key="1">
    <citation type="submission" date="2015-02" db="EMBL/GenBank/DDBJ databases">
        <title>Genome sequencing for Strongylocentrotus purpuratus.</title>
        <authorList>
            <person name="Murali S."/>
            <person name="Liu Y."/>
            <person name="Vee V."/>
            <person name="English A."/>
            <person name="Wang M."/>
            <person name="Skinner E."/>
            <person name="Han Y."/>
            <person name="Muzny D.M."/>
            <person name="Worley K.C."/>
            <person name="Gibbs R.A."/>
        </authorList>
    </citation>
    <scope>NUCLEOTIDE SEQUENCE</scope>
</reference>
<evidence type="ECO:0000313" key="5">
    <source>
        <dbReference type="Proteomes" id="UP000007110"/>
    </source>
</evidence>
<dbReference type="InterPro" id="IPR036116">
    <property type="entry name" value="FN3_sf"/>
</dbReference>
<keyword evidence="2" id="KW-1015">Disulfide bond</keyword>
<name>A0A7M7PMP5_STRPU</name>
<reference evidence="4" key="2">
    <citation type="submission" date="2021-01" db="UniProtKB">
        <authorList>
            <consortium name="EnsemblMetazoa"/>
        </authorList>
    </citation>
    <scope>IDENTIFICATION</scope>
</reference>
<accession>A0A7M7PMP5</accession>
<evidence type="ECO:0000259" key="3">
    <source>
        <dbReference type="PROSITE" id="PS50853"/>
    </source>
</evidence>